<comment type="caution">
    <text evidence="5">The sequence shown here is derived from an EMBL/GenBank/DDBJ whole genome shotgun (WGS) entry which is preliminary data.</text>
</comment>
<proteinExistence type="predicted"/>
<gene>
    <name evidence="5" type="ORF">ACFQ3C_11370</name>
</gene>
<dbReference type="Proteomes" id="UP001597151">
    <property type="component" value="Unassembled WGS sequence"/>
</dbReference>
<evidence type="ECO:0000256" key="2">
    <source>
        <dbReference type="ARBA" id="ARBA00023125"/>
    </source>
</evidence>
<dbReference type="Pfam" id="PF00392">
    <property type="entry name" value="GntR"/>
    <property type="match status" value="1"/>
</dbReference>
<dbReference type="SMART" id="SM00895">
    <property type="entry name" value="FCD"/>
    <property type="match status" value="1"/>
</dbReference>
<dbReference type="Gene3D" id="1.10.10.10">
    <property type="entry name" value="Winged helix-like DNA-binding domain superfamily/Winged helix DNA-binding domain"/>
    <property type="match status" value="1"/>
</dbReference>
<dbReference type="PANTHER" id="PTHR43537:SF39">
    <property type="entry name" value="HTH-TYPE TRANSCRIPTIONAL REGULATOR MCBR"/>
    <property type="match status" value="1"/>
</dbReference>
<keyword evidence="2" id="KW-0238">DNA-binding</keyword>
<dbReference type="SUPFAM" id="SSF46785">
    <property type="entry name" value="Winged helix' DNA-binding domain"/>
    <property type="match status" value="1"/>
</dbReference>
<evidence type="ECO:0000259" key="4">
    <source>
        <dbReference type="PROSITE" id="PS50949"/>
    </source>
</evidence>
<reference evidence="6" key="1">
    <citation type="journal article" date="2019" name="Int. J. Syst. Evol. Microbiol.">
        <title>The Global Catalogue of Microorganisms (GCM) 10K type strain sequencing project: providing services to taxonomists for standard genome sequencing and annotation.</title>
        <authorList>
            <consortium name="The Broad Institute Genomics Platform"/>
            <consortium name="The Broad Institute Genome Sequencing Center for Infectious Disease"/>
            <person name="Wu L."/>
            <person name="Ma J."/>
        </authorList>
    </citation>
    <scope>NUCLEOTIDE SEQUENCE [LARGE SCALE GENOMIC DNA]</scope>
    <source>
        <strain evidence="6">CCUG 55328</strain>
    </source>
</reference>
<dbReference type="RefSeq" id="WP_380791781.1">
    <property type="nucleotide sequence ID" value="NZ_JBHTKR010000004.1"/>
</dbReference>
<dbReference type="Pfam" id="PF07729">
    <property type="entry name" value="FCD"/>
    <property type="match status" value="1"/>
</dbReference>
<feature type="domain" description="HTH gntR-type" evidence="4">
    <location>
        <begin position="90"/>
        <end position="157"/>
    </location>
</feature>
<keyword evidence="6" id="KW-1185">Reference proteome</keyword>
<keyword evidence="1" id="KW-0805">Transcription regulation</keyword>
<dbReference type="SUPFAM" id="SSF48008">
    <property type="entry name" value="GntR ligand-binding domain-like"/>
    <property type="match status" value="1"/>
</dbReference>
<evidence type="ECO:0000313" key="5">
    <source>
        <dbReference type="EMBL" id="MFD1195271.1"/>
    </source>
</evidence>
<dbReference type="PROSITE" id="PS50949">
    <property type="entry name" value="HTH_GNTR"/>
    <property type="match status" value="1"/>
</dbReference>
<evidence type="ECO:0000256" key="1">
    <source>
        <dbReference type="ARBA" id="ARBA00023015"/>
    </source>
</evidence>
<evidence type="ECO:0000313" key="6">
    <source>
        <dbReference type="Proteomes" id="UP001597151"/>
    </source>
</evidence>
<dbReference type="InterPro" id="IPR011711">
    <property type="entry name" value="GntR_C"/>
</dbReference>
<dbReference type="InterPro" id="IPR036390">
    <property type="entry name" value="WH_DNA-bd_sf"/>
</dbReference>
<name>A0ABW3TFL8_9RHOB</name>
<dbReference type="InterPro" id="IPR000524">
    <property type="entry name" value="Tscrpt_reg_HTH_GntR"/>
</dbReference>
<sequence>MCRGSPCHERDCCSHGQQLMSHQVTPYGGYEDLLSLLRNLIKLSAVWQYGNIFMTSLNSQDDVLQYRGESGEMDDGARKMNTLAEASVNPPAHEVIYRKLREQILFGEIAPGQALTIQGLADRLNAGMTPVREAIRRLTAEGALVFQGNRRVCVPQLTAANISEIIYARQWLESHLGLRATERAGAADLMHLTEIDSDLDRAIAAGDLRAYLENNYRFHATLYGLAEAPILAEMAERLWLRFGPSLRVVIGRIGTQNLPDKHKDMLECIRTGDSEGAARAMREDMLQGMEQIREMLDLDHPQD</sequence>
<accession>A0ABW3TFL8</accession>
<dbReference type="InterPro" id="IPR008920">
    <property type="entry name" value="TF_FadR/GntR_C"/>
</dbReference>
<dbReference type="PANTHER" id="PTHR43537">
    <property type="entry name" value="TRANSCRIPTIONAL REGULATOR, GNTR FAMILY"/>
    <property type="match status" value="1"/>
</dbReference>
<organism evidence="5 6">
    <name type="scientific">Seohaeicola saemankumensis</name>
    <dbReference type="NCBI Taxonomy" id="481181"/>
    <lineage>
        <taxon>Bacteria</taxon>
        <taxon>Pseudomonadati</taxon>
        <taxon>Pseudomonadota</taxon>
        <taxon>Alphaproteobacteria</taxon>
        <taxon>Rhodobacterales</taxon>
        <taxon>Roseobacteraceae</taxon>
        <taxon>Seohaeicola</taxon>
    </lineage>
</organism>
<dbReference type="Gene3D" id="1.20.120.530">
    <property type="entry name" value="GntR ligand-binding domain-like"/>
    <property type="match status" value="1"/>
</dbReference>
<dbReference type="InterPro" id="IPR036388">
    <property type="entry name" value="WH-like_DNA-bd_sf"/>
</dbReference>
<dbReference type="SMART" id="SM00345">
    <property type="entry name" value="HTH_GNTR"/>
    <property type="match status" value="1"/>
</dbReference>
<keyword evidence="3" id="KW-0804">Transcription</keyword>
<protein>
    <submittedName>
        <fullName evidence="5">GntR family transcriptional regulator</fullName>
    </submittedName>
</protein>
<evidence type="ECO:0000256" key="3">
    <source>
        <dbReference type="ARBA" id="ARBA00023163"/>
    </source>
</evidence>
<dbReference type="EMBL" id="JBHTKR010000004">
    <property type="protein sequence ID" value="MFD1195271.1"/>
    <property type="molecule type" value="Genomic_DNA"/>
</dbReference>